<evidence type="ECO:0000313" key="1">
    <source>
        <dbReference type="EnsemblProtists" id="PYU1_T000975"/>
    </source>
</evidence>
<reference evidence="1" key="3">
    <citation type="submission" date="2015-02" db="UniProtKB">
        <authorList>
            <consortium name="EnsemblProtists"/>
        </authorList>
    </citation>
    <scope>IDENTIFICATION</scope>
    <source>
        <strain evidence="1">DAOM BR144</strain>
    </source>
</reference>
<accession>K3W7N4</accession>
<dbReference type="OMA" id="DISAEMH"/>
<protein>
    <submittedName>
        <fullName evidence="1">Uncharacterized protein</fullName>
    </submittedName>
</protein>
<dbReference type="EnsemblProtists" id="PYU1_T000975">
    <property type="protein sequence ID" value="PYU1_T000975"/>
    <property type="gene ID" value="PYU1_G000975"/>
</dbReference>
<dbReference type="Gene3D" id="1.25.10.10">
    <property type="entry name" value="Leucine-rich Repeat Variant"/>
    <property type="match status" value="1"/>
</dbReference>
<dbReference type="InterPro" id="IPR011989">
    <property type="entry name" value="ARM-like"/>
</dbReference>
<dbReference type="AlphaFoldDB" id="K3W7N4"/>
<dbReference type="SUPFAM" id="SSF48371">
    <property type="entry name" value="ARM repeat"/>
    <property type="match status" value="1"/>
</dbReference>
<reference evidence="2" key="1">
    <citation type="journal article" date="2010" name="Genome Biol.">
        <title>Genome sequence of the necrotrophic plant pathogen Pythium ultimum reveals original pathogenicity mechanisms and effector repertoire.</title>
        <authorList>
            <person name="Levesque C.A."/>
            <person name="Brouwer H."/>
            <person name="Cano L."/>
            <person name="Hamilton J.P."/>
            <person name="Holt C."/>
            <person name="Huitema E."/>
            <person name="Raffaele S."/>
            <person name="Robideau G.P."/>
            <person name="Thines M."/>
            <person name="Win J."/>
            <person name="Zerillo M.M."/>
            <person name="Beakes G.W."/>
            <person name="Boore J.L."/>
            <person name="Busam D."/>
            <person name="Dumas B."/>
            <person name="Ferriera S."/>
            <person name="Fuerstenberg S.I."/>
            <person name="Gachon C.M."/>
            <person name="Gaulin E."/>
            <person name="Govers F."/>
            <person name="Grenville-Briggs L."/>
            <person name="Horner N."/>
            <person name="Hostetler J."/>
            <person name="Jiang R.H."/>
            <person name="Johnson J."/>
            <person name="Krajaejun T."/>
            <person name="Lin H."/>
            <person name="Meijer H.J."/>
            <person name="Moore B."/>
            <person name="Morris P."/>
            <person name="Phuntmart V."/>
            <person name="Puiu D."/>
            <person name="Shetty J."/>
            <person name="Stajich J.E."/>
            <person name="Tripathy S."/>
            <person name="Wawra S."/>
            <person name="van West P."/>
            <person name="Whitty B.R."/>
            <person name="Coutinho P.M."/>
            <person name="Henrissat B."/>
            <person name="Martin F."/>
            <person name="Thomas P.D."/>
            <person name="Tyler B.M."/>
            <person name="De Vries R.P."/>
            <person name="Kamoun S."/>
            <person name="Yandell M."/>
            <person name="Tisserat N."/>
            <person name="Buell C.R."/>
        </authorList>
    </citation>
    <scope>NUCLEOTIDE SEQUENCE</scope>
    <source>
        <strain evidence="2">DAOM:BR144</strain>
    </source>
</reference>
<dbReference type="eggNOG" id="ENOG502S68N">
    <property type="taxonomic scope" value="Eukaryota"/>
</dbReference>
<keyword evidence="2" id="KW-1185">Reference proteome</keyword>
<dbReference type="InterPro" id="IPR016024">
    <property type="entry name" value="ARM-type_fold"/>
</dbReference>
<organism evidence="1 2">
    <name type="scientific">Globisporangium ultimum (strain ATCC 200006 / CBS 805.95 / DAOM BR144)</name>
    <name type="common">Pythium ultimum</name>
    <dbReference type="NCBI Taxonomy" id="431595"/>
    <lineage>
        <taxon>Eukaryota</taxon>
        <taxon>Sar</taxon>
        <taxon>Stramenopiles</taxon>
        <taxon>Oomycota</taxon>
        <taxon>Peronosporomycetes</taxon>
        <taxon>Pythiales</taxon>
        <taxon>Pythiaceae</taxon>
        <taxon>Globisporangium</taxon>
    </lineage>
</organism>
<dbReference type="InParanoid" id="K3W7N4"/>
<name>K3W7N4_GLOUD</name>
<dbReference type="EMBL" id="GL376620">
    <property type="status" value="NOT_ANNOTATED_CDS"/>
    <property type="molecule type" value="Genomic_DNA"/>
</dbReference>
<dbReference type="VEuPathDB" id="FungiDB:PYU1_G000975"/>
<evidence type="ECO:0000313" key="2">
    <source>
        <dbReference type="Proteomes" id="UP000019132"/>
    </source>
</evidence>
<reference evidence="2" key="2">
    <citation type="submission" date="2010-04" db="EMBL/GenBank/DDBJ databases">
        <authorList>
            <person name="Buell R."/>
            <person name="Hamilton J."/>
            <person name="Hostetler J."/>
        </authorList>
    </citation>
    <scope>NUCLEOTIDE SEQUENCE [LARGE SCALE GENOMIC DNA]</scope>
    <source>
        <strain evidence="2">DAOM:BR144</strain>
    </source>
</reference>
<proteinExistence type="predicted"/>
<dbReference type="Proteomes" id="UP000019132">
    <property type="component" value="Unassembled WGS sequence"/>
</dbReference>
<sequence>MSATRRVRLDVPIVSHLETFRHGNSGDAMRNALAQIAMRIVDAEDRELFQRADGVTTLLDHLARISEEQATLANAWRESKVFGATWVEHEVHESLALTLVSICHASIDANTAKEMNEMHAIPLLFKLAHELPSASLHACQLYALECIRNLSFLEPDWTLLPASFTDDLWLALLGSHQTQHQEVLADILANIVFHGPTLINATQSRIASILTIFFAATGASTLQIALADLLCNLCCDPAYCLILIYELDERKPPSYHRHSGAVYFTDITEKTVDCALRQSMEALAHNISWSDPSGKRSIQKLGLSSYLRLFAAEPAINN</sequence>
<dbReference type="HOGENOM" id="CLU_853833_0_0_1"/>